<evidence type="ECO:0000313" key="3">
    <source>
        <dbReference type="Proteomes" id="UP000029224"/>
    </source>
</evidence>
<dbReference type="InterPro" id="IPR016032">
    <property type="entry name" value="Sig_transdc_resp-reg_C-effctor"/>
</dbReference>
<gene>
    <name evidence="2" type="ORF">JCM19240_6569</name>
</gene>
<dbReference type="GO" id="GO:0006355">
    <property type="term" value="P:regulation of DNA-templated transcription"/>
    <property type="evidence" value="ECO:0007669"/>
    <property type="project" value="InterPro"/>
</dbReference>
<dbReference type="PROSITE" id="PS50043">
    <property type="entry name" value="HTH_LUXR_2"/>
    <property type="match status" value="1"/>
</dbReference>
<dbReference type="PRINTS" id="PR00038">
    <property type="entry name" value="HTHLUXR"/>
</dbReference>
<keyword evidence="3" id="KW-1185">Reference proteome</keyword>
<name>A0A090TPM1_9VIBR</name>
<reference evidence="2 3" key="2">
    <citation type="submission" date="2014-09" db="EMBL/GenBank/DDBJ databases">
        <authorList>
            <consortium name="NBRP consortium"/>
            <person name="Sawabe T."/>
            <person name="Meirelles P."/>
            <person name="Nakanishi M."/>
            <person name="Sayaka M."/>
            <person name="Hattori M."/>
            <person name="Ohkuma M."/>
        </authorList>
    </citation>
    <scope>NUCLEOTIDE SEQUENCE [LARGE SCALE GENOMIC DNA]</scope>
    <source>
        <strain evidence="2 3">JCM 19240</strain>
    </source>
</reference>
<dbReference type="EMBL" id="BBMT01000002">
    <property type="protein sequence ID" value="GAL33137.1"/>
    <property type="molecule type" value="Genomic_DNA"/>
</dbReference>
<dbReference type="OrthoDB" id="1523999at2"/>
<feature type="domain" description="HTH luxR-type" evidence="1">
    <location>
        <begin position="301"/>
        <end position="366"/>
    </location>
</feature>
<evidence type="ECO:0000259" key="1">
    <source>
        <dbReference type="PROSITE" id="PS50043"/>
    </source>
</evidence>
<comment type="caution">
    <text evidence="2">The sequence shown here is derived from an EMBL/GenBank/DDBJ whole genome shotgun (WGS) entry which is preliminary data.</text>
</comment>
<accession>A0A090TPM1</accession>
<organism evidence="2 3">
    <name type="scientific">Vibrio maritimus</name>
    <dbReference type="NCBI Taxonomy" id="990268"/>
    <lineage>
        <taxon>Bacteria</taxon>
        <taxon>Pseudomonadati</taxon>
        <taxon>Pseudomonadota</taxon>
        <taxon>Gammaproteobacteria</taxon>
        <taxon>Vibrionales</taxon>
        <taxon>Vibrionaceae</taxon>
        <taxon>Vibrio</taxon>
    </lineage>
</organism>
<dbReference type="AlphaFoldDB" id="A0A090TPM1"/>
<reference evidence="2 3" key="1">
    <citation type="submission" date="2014-09" db="EMBL/GenBank/DDBJ databases">
        <title>Vibrio maritimus JCM 19240. (C210) whole genome shotgun sequence.</title>
        <authorList>
            <person name="Sawabe T."/>
            <person name="Meirelles P."/>
            <person name="Nakanishi M."/>
            <person name="Sayaka M."/>
            <person name="Hattori M."/>
            <person name="Ohkuma M."/>
        </authorList>
    </citation>
    <scope>NUCLEOTIDE SEQUENCE [LARGE SCALE GENOMIC DNA]</scope>
    <source>
        <strain evidence="2 3">JCM 19240</strain>
    </source>
</reference>
<dbReference type="Pfam" id="PF00196">
    <property type="entry name" value="GerE"/>
    <property type="match status" value="1"/>
</dbReference>
<dbReference type="Gene3D" id="1.10.10.10">
    <property type="entry name" value="Winged helix-like DNA-binding domain superfamily/Winged helix DNA-binding domain"/>
    <property type="match status" value="1"/>
</dbReference>
<dbReference type="SMART" id="SM00421">
    <property type="entry name" value="HTH_LUXR"/>
    <property type="match status" value="1"/>
</dbReference>
<dbReference type="GO" id="GO:0003677">
    <property type="term" value="F:DNA binding"/>
    <property type="evidence" value="ECO:0007669"/>
    <property type="project" value="InterPro"/>
</dbReference>
<sequence length="371" mass="42232">MQIERFNDTVNKIYAAAIDQNEMSNAALSIQSMIGGHSVSLVVEDTLSSSFRYSFTNGVTTEQTQDYIENVLGEDELTSFYENQKVGNSWLSQDIWNLSTLEDFSAYQKFYHKIGWTYFTAGLFYQSDAARGYISVTRSKYDALFTQQQRKDLQLFLPHLHRSLLINLTLLERESTIFAYQEGLDHLSAGVVMFSANGNILFANKASMNYLARSQLLNAEFPLQLPTPKDSKRLHSEVMRILNSSAYCPSAYIRFVDKGASYTAVCVPWNRHFTEHTWLGSDSRCMVFFLTQDCIPFTEHYLKSAFDLSHAEANLVNVLCKGLSPKEASQQLFVSEATVRFHIRNILYKTESHSLNGALTKILQTLTIRLV</sequence>
<proteinExistence type="predicted"/>
<dbReference type="InterPro" id="IPR000792">
    <property type="entry name" value="Tscrpt_reg_LuxR_C"/>
</dbReference>
<dbReference type="SUPFAM" id="SSF46894">
    <property type="entry name" value="C-terminal effector domain of the bipartite response regulators"/>
    <property type="match status" value="1"/>
</dbReference>
<protein>
    <submittedName>
        <fullName evidence="2">Transcriptional regulator LuxR family</fullName>
    </submittedName>
</protein>
<dbReference type="InterPro" id="IPR036388">
    <property type="entry name" value="WH-like_DNA-bd_sf"/>
</dbReference>
<evidence type="ECO:0000313" key="2">
    <source>
        <dbReference type="EMBL" id="GAL33137.1"/>
    </source>
</evidence>
<dbReference type="Proteomes" id="UP000029224">
    <property type="component" value="Unassembled WGS sequence"/>
</dbReference>